<dbReference type="EMBL" id="CP045810">
    <property type="protein sequence ID" value="QHN41444.1"/>
    <property type="molecule type" value="Genomic_DNA"/>
</dbReference>
<sequence length="342" mass="37490">MREVLPDDLADEVRGYLDDFGVSVAEDALDDLRASERRALTFRMPDGERVPIEGLYQPSFKTADLRRIEHGADDRLLLITDYVHPRSAEALRTAGVWYVDGPGNAHIRWPGLFVDVQGRKRPAGVGGAPRTRHRSTTLFTRKKSQVIAAILARPDLLREPFRTVAHCSGTSLGLVKTVIDDLAGMGFVEDGSGGRRPGDLDALLGLWAPSYAAQVPTPFGGEGTVAPVVPEGIELLLSGEQAVPELIVDGPTLTAYVDTDDREGLPTDLIRVNRWRRSETPNIRLRHKFWQDLPGIHEGAAPAPIVYADLIGANEGRQREAAGEVRARWIRSVESTIGSMRT</sequence>
<protein>
    <submittedName>
        <fullName evidence="1">Uncharacterized protein</fullName>
    </submittedName>
</protein>
<organism evidence="1">
    <name type="scientific">Gordonia amarae</name>
    <dbReference type="NCBI Taxonomy" id="36821"/>
    <lineage>
        <taxon>Bacteria</taxon>
        <taxon>Bacillati</taxon>
        <taxon>Actinomycetota</taxon>
        <taxon>Actinomycetes</taxon>
        <taxon>Mycobacteriales</taxon>
        <taxon>Gordoniaceae</taxon>
        <taxon>Gordonia</taxon>
    </lineage>
</organism>
<reference evidence="1" key="1">
    <citation type="journal article" date="2021" name="Nat. Microbiol.">
        <title>Cocultivation of an ultrasmall environmental parasitic bacterium with lytic ability against bacteria associated with wastewater foams.</title>
        <authorList>
            <person name="Batinovic S."/>
            <person name="Rose J.J.A."/>
            <person name="Ratcliffe J."/>
            <person name="Seviour R.J."/>
            <person name="Petrovski S."/>
        </authorList>
    </citation>
    <scope>NUCLEOTIDE SEQUENCE</scope>
    <source>
        <strain evidence="1">CON44</strain>
    </source>
</reference>
<dbReference type="RefSeq" id="WP_005184233.1">
    <property type="nucleotide sequence ID" value="NZ_CP045804.1"/>
</dbReference>
<dbReference type="AlphaFoldDB" id="A0A857MG00"/>
<dbReference type="Pfam" id="PF09952">
    <property type="entry name" value="AbiEi_2"/>
    <property type="match status" value="1"/>
</dbReference>
<gene>
    <name evidence="1" type="ORF">GII30_21810</name>
</gene>
<proteinExistence type="predicted"/>
<accession>A0A857MG00</accession>
<name>A0A857MG00_9ACTN</name>
<dbReference type="InterPro" id="IPR019238">
    <property type="entry name" value="AbiEi_2"/>
</dbReference>
<evidence type="ECO:0000313" key="1">
    <source>
        <dbReference type="EMBL" id="QHN41444.1"/>
    </source>
</evidence>